<feature type="compositionally biased region" description="Polar residues" evidence="1">
    <location>
        <begin position="514"/>
        <end position="529"/>
    </location>
</feature>
<feature type="region of interest" description="Disordered" evidence="1">
    <location>
        <begin position="293"/>
        <end position="592"/>
    </location>
</feature>
<name>A0A2J6T4Q5_9HELO</name>
<protein>
    <submittedName>
        <fullName evidence="2">Uncharacterized protein</fullName>
    </submittedName>
</protein>
<organism evidence="2 3">
    <name type="scientific">Hyaloscypha bicolor E</name>
    <dbReference type="NCBI Taxonomy" id="1095630"/>
    <lineage>
        <taxon>Eukaryota</taxon>
        <taxon>Fungi</taxon>
        <taxon>Dikarya</taxon>
        <taxon>Ascomycota</taxon>
        <taxon>Pezizomycotina</taxon>
        <taxon>Leotiomycetes</taxon>
        <taxon>Helotiales</taxon>
        <taxon>Hyaloscyphaceae</taxon>
        <taxon>Hyaloscypha</taxon>
        <taxon>Hyaloscypha bicolor</taxon>
    </lineage>
</organism>
<feature type="region of interest" description="Disordered" evidence="1">
    <location>
        <begin position="89"/>
        <end position="108"/>
    </location>
</feature>
<feature type="compositionally biased region" description="Polar residues" evidence="1">
    <location>
        <begin position="93"/>
        <end position="103"/>
    </location>
</feature>
<evidence type="ECO:0000313" key="3">
    <source>
        <dbReference type="Proteomes" id="UP000235371"/>
    </source>
</evidence>
<sequence length="681" mass="75371">MASDIHSSIEDLQKSVQPTKTKDDIRVLSNLENSIRSSAGVVSSASTIVGNGTAEHNSRQYGSEFGDVFPSQPGEMLSRWATSSTVFEFEDPQGSQSHTSQRPSIGAPLSSVQEGFEAEDDPVDSDTELEEVTMLALLKRGKQRLEQNDFPAAERHFLSCLNRLQAIRPSLPAKRWLSINSEVTPLLTFAFSRQRKLEAAQSLLMERVTNPPNPEDIDEVLYYTFSLAEVLFANEAYSEAMLYGRRALKGYWKLGSKGSRGVEKALDLLIRVCRQDGNKDDEDAYTATLAEFEERNPSRPKDERLTRLNSVNASQPTPEAKTVSENHNPFSDSPAIAKSTPEETVKSFADTANRSPRRQPRKVDNRLKSQPPQKTKTASENYNDDWDPFADSLVRATTPEETVKSFSQRQRQEVGAVSQPPPEAKTTSGIDDSHNWDAIFAGPDSPPTVDWTPSESIKSLAMTNSRSARAALSARRERQELGSGLSFQDLTRSMKPDGPQRQQSAPNVLINRPLSATSTPSPYKNQSRPQKSKDYDSRTSVDEFLNPKPPMYPDIIPSDDIVPPGGSSQRPSLTSKSLNKFGSSSTSSKKAASPGTISWLARSWTNKTKSSSTSVDDASTTAVVNTIQSFPKPRCFLVRDHCDLISKTLKVFRYRKDGVDGHRVIDFEAVIDFTFEESALS</sequence>
<reference evidence="2 3" key="1">
    <citation type="submission" date="2016-04" db="EMBL/GenBank/DDBJ databases">
        <title>A degradative enzymes factory behind the ericoid mycorrhizal symbiosis.</title>
        <authorList>
            <consortium name="DOE Joint Genome Institute"/>
            <person name="Martino E."/>
            <person name="Morin E."/>
            <person name="Grelet G."/>
            <person name="Kuo A."/>
            <person name="Kohler A."/>
            <person name="Daghino S."/>
            <person name="Barry K."/>
            <person name="Choi C."/>
            <person name="Cichocki N."/>
            <person name="Clum A."/>
            <person name="Copeland A."/>
            <person name="Hainaut M."/>
            <person name="Haridas S."/>
            <person name="Labutti K."/>
            <person name="Lindquist E."/>
            <person name="Lipzen A."/>
            <person name="Khouja H.-R."/>
            <person name="Murat C."/>
            <person name="Ohm R."/>
            <person name="Olson A."/>
            <person name="Spatafora J."/>
            <person name="Veneault-Fourrey C."/>
            <person name="Henrissat B."/>
            <person name="Grigoriev I."/>
            <person name="Martin F."/>
            <person name="Perotto S."/>
        </authorList>
    </citation>
    <scope>NUCLEOTIDE SEQUENCE [LARGE SCALE GENOMIC DNA]</scope>
    <source>
        <strain evidence="2 3">E</strain>
    </source>
</reference>
<dbReference type="GeneID" id="36591427"/>
<dbReference type="InParanoid" id="A0A2J6T4Q5"/>
<feature type="compositionally biased region" description="Polar residues" evidence="1">
    <location>
        <begin position="307"/>
        <end position="331"/>
    </location>
</feature>
<dbReference type="RefSeq" id="XP_024734914.1">
    <property type="nucleotide sequence ID" value="XM_024883350.1"/>
</dbReference>
<evidence type="ECO:0000256" key="1">
    <source>
        <dbReference type="SAM" id="MobiDB-lite"/>
    </source>
</evidence>
<dbReference type="Proteomes" id="UP000235371">
    <property type="component" value="Unassembled WGS sequence"/>
</dbReference>
<evidence type="ECO:0000313" key="2">
    <source>
        <dbReference type="EMBL" id="PMD58010.1"/>
    </source>
</evidence>
<feature type="region of interest" description="Disordered" evidence="1">
    <location>
        <begin position="1"/>
        <end position="24"/>
    </location>
</feature>
<feature type="compositionally biased region" description="Polar residues" evidence="1">
    <location>
        <begin position="451"/>
        <end position="464"/>
    </location>
</feature>
<feature type="compositionally biased region" description="Basic and acidic residues" evidence="1">
    <location>
        <begin position="293"/>
        <end position="306"/>
    </location>
</feature>
<dbReference type="OrthoDB" id="3562271at2759"/>
<gene>
    <name evidence="2" type="ORF">K444DRAFT_631371</name>
</gene>
<dbReference type="AlphaFoldDB" id="A0A2J6T4Q5"/>
<feature type="compositionally biased region" description="Polar residues" evidence="1">
    <location>
        <begin position="368"/>
        <end position="381"/>
    </location>
</feature>
<feature type="compositionally biased region" description="Low complexity" evidence="1">
    <location>
        <begin position="553"/>
        <end position="564"/>
    </location>
</feature>
<feature type="compositionally biased region" description="Basic and acidic residues" evidence="1">
    <location>
        <begin position="531"/>
        <end position="541"/>
    </location>
</feature>
<accession>A0A2J6T4Q5</accession>
<proteinExistence type="predicted"/>
<dbReference type="EMBL" id="KZ613837">
    <property type="protein sequence ID" value="PMD58010.1"/>
    <property type="molecule type" value="Genomic_DNA"/>
</dbReference>
<keyword evidence="3" id="KW-1185">Reference proteome</keyword>
<feature type="compositionally biased region" description="Low complexity" evidence="1">
    <location>
        <begin position="575"/>
        <end position="592"/>
    </location>
</feature>